<dbReference type="GO" id="GO:0032869">
    <property type="term" value="P:cellular response to insulin stimulus"/>
    <property type="evidence" value="ECO:0007669"/>
    <property type="project" value="UniProtKB-ARBA"/>
</dbReference>
<evidence type="ECO:0000256" key="11">
    <source>
        <dbReference type="SAM" id="MobiDB-lite"/>
    </source>
</evidence>
<evidence type="ECO:0000256" key="6">
    <source>
        <dbReference type="ARBA" id="ARBA00022737"/>
    </source>
</evidence>
<evidence type="ECO:0000313" key="13">
    <source>
        <dbReference type="Ensembl" id="ENSSAUP00010018000.1"/>
    </source>
</evidence>
<evidence type="ECO:0000256" key="3">
    <source>
        <dbReference type="ARBA" id="ARBA00022481"/>
    </source>
</evidence>
<dbReference type="InterPro" id="IPR006020">
    <property type="entry name" value="PTB/PI_dom"/>
</dbReference>
<dbReference type="SUPFAM" id="SSF47923">
    <property type="entry name" value="Ypt/Rab-GAP domain of gyp1p"/>
    <property type="match status" value="2"/>
</dbReference>
<dbReference type="AlphaFoldDB" id="A0A671UZH5"/>
<evidence type="ECO:0000256" key="7">
    <source>
        <dbReference type="ARBA" id="ARBA00022990"/>
    </source>
</evidence>
<evidence type="ECO:0000256" key="5">
    <source>
        <dbReference type="ARBA" id="ARBA00022553"/>
    </source>
</evidence>
<feature type="region of interest" description="Disordered" evidence="11">
    <location>
        <begin position="210"/>
        <end position="236"/>
    </location>
</feature>
<name>A0A671UZH5_SPAAU</name>
<feature type="domain" description="Rab-GAP TBC" evidence="12">
    <location>
        <begin position="637"/>
        <end position="831"/>
    </location>
</feature>
<keyword evidence="10" id="KW-0175">Coiled coil</keyword>
<dbReference type="CDD" id="cd01269">
    <property type="entry name" value="PTB_TBC1D1_like"/>
    <property type="match status" value="1"/>
</dbReference>
<dbReference type="CDD" id="cd00934">
    <property type="entry name" value="PTB"/>
    <property type="match status" value="1"/>
</dbReference>
<evidence type="ECO:0000256" key="10">
    <source>
        <dbReference type="SAM" id="Coils"/>
    </source>
</evidence>
<dbReference type="FunFam" id="1.10.472.80:FF:000003">
    <property type="entry name" value="Putative TBC1 domain family member 1"/>
    <property type="match status" value="1"/>
</dbReference>
<dbReference type="SMART" id="SM00164">
    <property type="entry name" value="TBC"/>
    <property type="match status" value="1"/>
</dbReference>
<reference evidence="13" key="3">
    <citation type="submission" date="2025-09" db="UniProtKB">
        <authorList>
            <consortium name="Ensembl"/>
        </authorList>
    </citation>
    <scope>IDENTIFICATION</scope>
</reference>
<dbReference type="FunFam" id="1.10.10.2750:FF:000002">
    <property type="entry name" value="TBC1 domain family member 4"/>
    <property type="match status" value="1"/>
</dbReference>
<feature type="coiled-coil region" evidence="10">
    <location>
        <begin position="918"/>
        <end position="987"/>
    </location>
</feature>
<proteinExistence type="predicted"/>
<reference evidence="13" key="1">
    <citation type="submission" date="2021-04" db="EMBL/GenBank/DDBJ databases">
        <authorList>
            <consortium name="Wellcome Sanger Institute Data Sharing"/>
        </authorList>
    </citation>
    <scope>NUCLEOTIDE SEQUENCE [LARGE SCALE GENOMIC DNA]</scope>
</reference>
<dbReference type="GO" id="GO:0005096">
    <property type="term" value="F:GTPase activator activity"/>
    <property type="evidence" value="ECO:0007669"/>
    <property type="project" value="UniProtKB-KW"/>
</dbReference>
<dbReference type="SUPFAM" id="SSF50729">
    <property type="entry name" value="PH domain-like"/>
    <property type="match status" value="2"/>
</dbReference>
<sequence length="1016" mass="115935">MESREERESSPPKADRTFALTYIGWSSLDRRTTLPMLPWLVAEIRRRSERGDCGPVVQPREVQLVLIPPFVRCVPSSSNNSSVFIFEHKAQLISRFIHNSNDLSYFAYLLRGQPDNPESEMSCHVFKACDPNQVPEVISRIRQVSKSALKGDTKPKQEADEAFYNSQKYEVLYRGKVTVLHKKAASTLIDDCIDKFRQHEVERKRLRLLNGQRGSTEGAPVEHSSAPNHVQPSDADKNRTMLFQVGRFEVNLISPDSKTVVLEKNFKDISSCCQGIKQSDHFGFICRDQSESGPSQYVCFVFQCASESLVDEVMLTLKQAFTTAATLQSNKTQVQLCEACPMHDLHKLCERIEGEPRRPTKLAIQKYLSQLTDNEQAEIFERVQRLKPGSDQEENELVILHLRQLCETKQKSHLHIGEAPQVNIQFDSKGLCWHGNVGIQCQNKCDMKTLTRLSGVCDAAVLSRSNGEGRKRTLSGCSSDSLSGGLPPTPRRVSWRQKIFLRVASPMNKTSASMQHPDHSDGRELLPLSPRACNSSLDPLGRQLPPGERPKRTGADYRALWKTAIHQQILLLRMEKENQRLEASRDELHIRKMKLSYQEVGQCSKDALALWERKLTAPGRTTVPQDKEEMYHALCQGVPKGRRGEVWLLLSHQHRLRHRLPQRQQAPDTPYQDLLKQLTAQQHSILVDLGRTFPTHQYFSAQLGAGQLSLYNLLKAYSLLDTEVGYCQGISFVAGVLLLHMSEEQAFDMLKFLMYDLGIRQQYRPDMVSLQIQMYQLSRLLHDYHRELYNHFEEHDICPSLYAAPWFLTLFASQFPLSFVSRIFDFVFVQGTGVIFKVALCLLSSHEGEIVECDSFESIVDYLKTTLPALTHAQMEQTIAKVMEMDISKQLHAYEVEYHVLQDEMLEAGPLPDDSDRLDKLEKTNVHLKKQNMDLLEKLQAARQKIQTLETSVENFLSRESKMKHMIRSLEQERAAYQKTIERMRSCLPPDALTDVEMTQIKTGPNGKAKTTAKKP</sequence>
<dbReference type="Pfam" id="PF00566">
    <property type="entry name" value="RabGAP-TBC"/>
    <property type="match status" value="1"/>
</dbReference>
<dbReference type="PANTHER" id="PTHR47219">
    <property type="entry name" value="RAB GTPASE-ACTIVATING PROTEIN 1-LIKE"/>
    <property type="match status" value="1"/>
</dbReference>
<keyword evidence="4" id="KW-0963">Cytoplasm</keyword>
<dbReference type="Gene3D" id="2.30.29.30">
    <property type="entry name" value="Pleckstrin-homology domain (PH domain)/Phosphotyrosine-binding domain (PTB)"/>
    <property type="match status" value="2"/>
</dbReference>
<keyword evidence="3" id="KW-0488">Methylation</keyword>
<dbReference type="PROSITE" id="PS50086">
    <property type="entry name" value="TBC_RABGAP"/>
    <property type="match status" value="1"/>
</dbReference>
<dbReference type="SMART" id="SM00462">
    <property type="entry name" value="PTB"/>
    <property type="match status" value="2"/>
</dbReference>
<evidence type="ECO:0000256" key="8">
    <source>
        <dbReference type="ARBA" id="ARBA00072013"/>
    </source>
</evidence>
<protein>
    <recommendedName>
        <fullName evidence="8">TBC1 domain family member 4</fullName>
    </recommendedName>
    <alternativeName>
        <fullName evidence="9">Akt substrate of 160 kDa</fullName>
    </alternativeName>
</protein>
<dbReference type="InterPro" id="IPR000195">
    <property type="entry name" value="Rab-GAP-TBC_dom"/>
</dbReference>
<dbReference type="Pfam" id="PF11830">
    <property type="entry name" value="DUF3350"/>
    <property type="match status" value="1"/>
</dbReference>
<evidence type="ECO:0000256" key="9">
    <source>
        <dbReference type="ARBA" id="ARBA00081861"/>
    </source>
</evidence>
<evidence type="ECO:0000256" key="1">
    <source>
        <dbReference type="ARBA" id="ARBA00004496"/>
    </source>
</evidence>
<accession>A0A671UZH5</accession>
<comment type="subcellular location">
    <subcellularLocation>
        <location evidence="1">Cytoplasm</location>
    </subcellularLocation>
</comment>
<dbReference type="Pfam" id="PF00640">
    <property type="entry name" value="PID"/>
    <property type="match status" value="1"/>
</dbReference>
<dbReference type="Ensembl" id="ENSSAUT00010019022.1">
    <property type="protein sequence ID" value="ENSSAUP00010018000.1"/>
    <property type="gene ID" value="ENSSAUG00010004839.1"/>
</dbReference>
<evidence type="ECO:0000313" key="14">
    <source>
        <dbReference type="Proteomes" id="UP000472265"/>
    </source>
</evidence>
<reference evidence="13" key="2">
    <citation type="submission" date="2025-08" db="UniProtKB">
        <authorList>
            <consortium name="Ensembl"/>
        </authorList>
    </citation>
    <scope>IDENTIFICATION</scope>
</reference>
<dbReference type="Gene3D" id="1.10.8.270">
    <property type="entry name" value="putative rabgap domain of human tbc1 domain family member 14 like domains"/>
    <property type="match status" value="1"/>
</dbReference>
<keyword evidence="14" id="KW-1185">Reference proteome</keyword>
<dbReference type="InterPro" id="IPR050302">
    <property type="entry name" value="Rab_GAP_TBC_domain"/>
</dbReference>
<keyword evidence="7" id="KW-0007">Acetylation</keyword>
<dbReference type="InterPro" id="IPR011993">
    <property type="entry name" value="PH-like_dom_sf"/>
</dbReference>
<feature type="compositionally biased region" description="Low complexity" evidence="11">
    <location>
        <begin position="474"/>
        <end position="486"/>
    </location>
</feature>
<dbReference type="Gene3D" id="1.10.10.2750">
    <property type="match status" value="1"/>
</dbReference>
<dbReference type="FunFam" id="1.10.8.270:FF:000001">
    <property type="entry name" value="TBC1 domain family member 1"/>
    <property type="match status" value="1"/>
</dbReference>
<evidence type="ECO:0000256" key="4">
    <source>
        <dbReference type="ARBA" id="ARBA00022490"/>
    </source>
</evidence>
<keyword evidence="2" id="KW-0343">GTPase activation</keyword>
<gene>
    <name evidence="13" type="primary">TBC1D4</name>
    <name evidence="13" type="synonym">tbc1d4</name>
</gene>
<keyword evidence="5" id="KW-0597">Phosphoprotein</keyword>
<evidence type="ECO:0000259" key="12">
    <source>
        <dbReference type="PROSITE" id="PS50086"/>
    </source>
</evidence>
<feature type="region of interest" description="Disordered" evidence="11">
    <location>
        <begin position="468"/>
        <end position="490"/>
    </location>
</feature>
<keyword evidence="6" id="KW-0677">Repeat</keyword>
<dbReference type="FunFam" id="2.30.29.30:FF:000076">
    <property type="entry name" value="TBC1 domain family member 4 isoform X1"/>
    <property type="match status" value="1"/>
</dbReference>
<dbReference type="Proteomes" id="UP000472265">
    <property type="component" value="Chromosome 9"/>
</dbReference>
<evidence type="ECO:0000256" key="2">
    <source>
        <dbReference type="ARBA" id="ARBA00022468"/>
    </source>
</evidence>
<dbReference type="GeneTree" id="ENSGT00940000158486"/>
<dbReference type="PANTHER" id="PTHR47219:SF14">
    <property type="entry name" value="TBC1 DOMAIN FAMILY MEMBER 4"/>
    <property type="match status" value="1"/>
</dbReference>
<organism evidence="13 14">
    <name type="scientific">Sparus aurata</name>
    <name type="common">Gilthead sea bream</name>
    <dbReference type="NCBI Taxonomy" id="8175"/>
    <lineage>
        <taxon>Eukaryota</taxon>
        <taxon>Metazoa</taxon>
        <taxon>Chordata</taxon>
        <taxon>Craniata</taxon>
        <taxon>Vertebrata</taxon>
        <taxon>Euteleostomi</taxon>
        <taxon>Actinopterygii</taxon>
        <taxon>Neopterygii</taxon>
        <taxon>Teleostei</taxon>
        <taxon>Neoteleostei</taxon>
        <taxon>Acanthomorphata</taxon>
        <taxon>Eupercaria</taxon>
        <taxon>Spariformes</taxon>
        <taxon>Sparidae</taxon>
        <taxon>Sparus</taxon>
    </lineage>
</organism>
<dbReference type="InterPro" id="IPR021785">
    <property type="entry name" value="DUF3350"/>
</dbReference>
<dbReference type="GO" id="GO:0005737">
    <property type="term" value="C:cytoplasm"/>
    <property type="evidence" value="ECO:0007669"/>
    <property type="project" value="UniProtKB-SubCell"/>
</dbReference>
<dbReference type="InterPro" id="IPR035969">
    <property type="entry name" value="Rab-GAP_TBC_sf"/>
</dbReference>
<dbReference type="Gene3D" id="1.10.472.80">
    <property type="entry name" value="Ypt/Rab-GAP domain of gyp1p, domain 3"/>
    <property type="match status" value="1"/>
</dbReference>